<comment type="caution">
    <text evidence="2">The sequence shown here is derived from an EMBL/GenBank/DDBJ whole genome shotgun (WGS) entry which is preliminary data.</text>
</comment>
<protein>
    <submittedName>
        <fullName evidence="2">Uncharacterized protein</fullName>
    </submittedName>
</protein>
<sequence>MIRYALLCDDDHSFEAWFSDSAGFDDQCARGLVECPHCGSTQVRKALAAPAVATARKREATSEHRMAEMASKVKAHIRKNYDYVGTDFASEARAMHDGDKPARLIYGEASPSDTKALSDDGVPVSPLPDALAPTPPKKAN</sequence>
<dbReference type="Proteomes" id="UP000273675">
    <property type="component" value="Unassembled WGS sequence"/>
</dbReference>
<gene>
    <name evidence="2" type="ORF">C7435_1708</name>
</gene>
<feature type="region of interest" description="Disordered" evidence="1">
    <location>
        <begin position="102"/>
        <end position="140"/>
    </location>
</feature>
<name>A0A495DDZ4_9PROT</name>
<dbReference type="OrthoDB" id="9799894at2"/>
<proteinExistence type="predicted"/>
<dbReference type="AlphaFoldDB" id="A0A495DDZ4"/>
<dbReference type="InterPro" id="IPR009562">
    <property type="entry name" value="DUF1178"/>
</dbReference>
<evidence type="ECO:0000313" key="2">
    <source>
        <dbReference type="EMBL" id="RKR00500.1"/>
    </source>
</evidence>
<evidence type="ECO:0000313" key="3">
    <source>
        <dbReference type="Proteomes" id="UP000273675"/>
    </source>
</evidence>
<dbReference type="Pfam" id="PF06676">
    <property type="entry name" value="DUF1178"/>
    <property type="match status" value="1"/>
</dbReference>
<evidence type="ECO:0000256" key="1">
    <source>
        <dbReference type="SAM" id="MobiDB-lite"/>
    </source>
</evidence>
<accession>A0A495DDZ4</accession>
<dbReference type="RefSeq" id="WP_121210834.1">
    <property type="nucleotide sequence ID" value="NZ_RBIM01000003.1"/>
</dbReference>
<reference evidence="2 3" key="1">
    <citation type="submission" date="2018-10" db="EMBL/GenBank/DDBJ databases">
        <title>Genomic Encyclopedia of Type Strains, Phase IV (KMG-IV): sequencing the most valuable type-strain genomes for metagenomic binning, comparative biology and taxonomic classification.</title>
        <authorList>
            <person name="Goeker M."/>
        </authorList>
    </citation>
    <scope>NUCLEOTIDE SEQUENCE [LARGE SCALE GENOMIC DNA]</scope>
    <source>
        <strain evidence="2 3">DSM 4734</strain>
    </source>
</reference>
<organism evidence="2 3">
    <name type="scientific">Maricaulis maris</name>
    <dbReference type="NCBI Taxonomy" id="74318"/>
    <lineage>
        <taxon>Bacteria</taxon>
        <taxon>Pseudomonadati</taxon>
        <taxon>Pseudomonadota</taxon>
        <taxon>Alphaproteobacteria</taxon>
        <taxon>Maricaulales</taxon>
        <taxon>Maricaulaceae</taxon>
        <taxon>Maricaulis</taxon>
    </lineage>
</organism>
<dbReference type="PIRSF" id="PIRSF032131">
    <property type="entry name" value="UCP032131"/>
    <property type="match status" value="1"/>
</dbReference>
<dbReference type="EMBL" id="RBIM01000003">
    <property type="protein sequence ID" value="RKR00500.1"/>
    <property type="molecule type" value="Genomic_DNA"/>
</dbReference>